<dbReference type="EMBL" id="CNFT01000256">
    <property type="protein sequence ID" value="CKR44136.1"/>
    <property type="molecule type" value="Genomic_DNA"/>
</dbReference>
<dbReference type="Proteomes" id="UP000048948">
    <property type="component" value="Unassembled WGS sequence"/>
</dbReference>
<evidence type="ECO:0000313" key="3">
    <source>
        <dbReference type="EMBL" id="CKS90524.1"/>
    </source>
</evidence>
<dbReference type="Proteomes" id="UP000049023">
    <property type="component" value="Unassembled WGS sequence"/>
</dbReference>
<evidence type="ECO:0000313" key="2">
    <source>
        <dbReference type="EMBL" id="CKS57509.1"/>
    </source>
</evidence>
<reference evidence="4 5" key="1">
    <citation type="submission" date="2015-03" db="EMBL/GenBank/DDBJ databases">
        <authorList>
            <consortium name="Pathogen Informatics"/>
        </authorList>
    </citation>
    <scope>NUCLEOTIDE SEQUENCE [LARGE SCALE GENOMIC DNA]</scope>
    <source>
        <strain evidence="3 4">Bir 172</strain>
        <strain evidence="1 6">Bir 185</strain>
        <strain evidence="2 5">Bir 187</strain>
    </source>
</reference>
<gene>
    <name evidence="3" type="ORF">ERS027646_02658</name>
    <name evidence="1" type="ORF">ERS027659_01415</name>
    <name evidence="2" type="ORF">ERS027661_03261</name>
</gene>
<dbReference type="Proteomes" id="UP000050164">
    <property type="component" value="Unassembled WGS sequence"/>
</dbReference>
<sequence>MTPASSTAATMASLWPISPVPRVQPMSACARLTRAAQDDSACQRLTTASSADLASP</sequence>
<proteinExistence type="predicted"/>
<evidence type="ECO:0000313" key="6">
    <source>
        <dbReference type="Proteomes" id="UP000050164"/>
    </source>
</evidence>
<evidence type="ECO:0000313" key="1">
    <source>
        <dbReference type="EMBL" id="CKR44136.1"/>
    </source>
</evidence>
<dbReference type="EMBL" id="CNGE01000518">
    <property type="protein sequence ID" value="CKS90524.1"/>
    <property type="molecule type" value="Genomic_DNA"/>
</dbReference>
<dbReference type="EMBL" id="CNFU01000824">
    <property type="protein sequence ID" value="CKS57509.1"/>
    <property type="molecule type" value="Genomic_DNA"/>
</dbReference>
<name>A0A655ETY9_MYCTX</name>
<evidence type="ECO:0000313" key="4">
    <source>
        <dbReference type="Proteomes" id="UP000048948"/>
    </source>
</evidence>
<organism evidence="2 5">
    <name type="scientific">Mycobacterium tuberculosis</name>
    <dbReference type="NCBI Taxonomy" id="1773"/>
    <lineage>
        <taxon>Bacteria</taxon>
        <taxon>Bacillati</taxon>
        <taxon>Actinomycetota</taxon>
        <taxon>Actinomycetes</taxon>
        <taxon>Mycobacteriales</taxon>
        <taxon>Mycobacteriaceae</taxon>
        <taxon>Mycobacterium</taxon>
        <taxon>Mycobacterium tuberculosis complex</taxon>
    </lineage>
</organism>
<evidence type="ECO:0000313" key="5">
    <source>
        <dbReference type="Proteomes" id="UP000049023"/>
    </source>
</evidence>
<protein>
    <submittedName>
        <fullName evidence="2">Uncharacterized protein</fullName>
    </submittedName>
</protein>
<accession>A0A655ETY9</accession>
<dbReference type="AlphaFoldDB" id="A0A655ETY9"/>